<feature type="transmembrane region" description="Helical" evidence="2">
    <location>
        <begin position="60"/>
        <end position="83"/>
    </location>
</feature>
<protein>
    <submittedName>
        <fullName evidence="3">Uncharacterized protein</fullName>
    </submittedName>
</protein>
<feature type="compositionally biased region" description="Low complexity" evidence="1">
    <location>
        <begin position="109"/>
        <end position="130"/>
    </location>
</feature>
<comment type="caution">
    <text evidence="3">The sequence shown here is derived from an EMBL/GenBank/DDBJ whole genome shotgun (WGS) entry which is preliminary data.</text>
</comment>
<keyword evidence="2" id="KW-0812">Transmembrane</keyword>
<dbReference type="RefSeq" id="WP_150150404.1">
    <property type="nucleotide sequence ID" value="NZ_VTCY01000005.1"/>
</dbReference>
<keyword evidence="2" id="KW-1133">Transmembrane helix</keyword>
<dbReference type="AlphaFoldDB" id="A0A643CL21"/>
<organism evidence="3">
    <name type="scientific">Anaplasma marginale</name>
    <dbReference type="NCBI Taxonomy" id="770"/>
    <lineage>
        <taxon>Bacteria</taxon>
        <taxon>Pseudomonadati</taxon>
        <taxon>Pseudomonadota</taxon>
        <taxon>Alphaproteobacteria</taxon>
        <taxon>Rickettsiales</taxon>
        <taxon>Anaplasmataceae</taxon>
        <taxon>Anaplasma</taxon>
    </lineage>
</organism>
<proteinExistence type="predicted"/>
<reference evidence="3" key="1">
    <citation type="submission" date="2019-08" db="EMBL/GenBank/DDBJ databases">
        <authorList>
            <person name="Amaro Estrada I."/>
            <person name="Quiroz Castaneda R.E."/>
            <person name="Martinez Ocampo F."/>
            <person name="Rodriguez Camarillo S.D."/>
        </authorList>
    </citation>
    <scope>NUCLEOTIDE SEQUENCE</scope>
    <source>
        <strain evidence="3">MEX-30-184-02</strain>
    </source>
</reference>
<evidence type="ECO:0000256" key="2">
    <source>
        <dbReference type="SAM" id="Phobius"/>
    </source>
</evidence>
<accession>A0A643CL21</accession>
<gene>
    <name evidence="3" type="ORF">FY207_02195</name>
</gene>
<dbReference type="EMBL" id="VTCY01000005">
    <property type="protein sequence ID" value="KAB0452078.1"/>
    <property type="molecule type" value="Genomic_DNA"/>
</dbReference>
<evidence type="ECO:0000313" key="3">
    <source>
        <dbReference type="EMBL" id="KAB0452078.1"/>
    </source>
</evidence>
<feature type="transmembrane region" description="Helical" evidence="2">
    <location>
        <begin position="28"/>
        <end position="48"/>
    </location>
</feature>
<name>A0A643CL21_ANAMA</name>
<evidence type="ECO:0000256" key="1">
    <source>
        <dbReference type="SAM" id="MobiDB-lite"/>
    </source>
</evidence>
<feature type="region of interest" description="Disordered" evidence="1">
    <location>
        <begin position="109"/>
        <end position="161"/>
    </location>
</feature>
<keyword evidence="2" id="KW-0472">Membrane</keyword>
<sequence>MRGRYYETVYEESCSVPMSEILPIVREASLALSCVFFIGMAISAALFYSEIAHDVTRLCIIACAAGAGLCALVACLTTLATVVSRACDKHCLRGDNDSSCSSTENVFRSVSGSSSSSYIQYPSSSQDSSVEQARARSVNEQSPLVADDAPTAVSQACRMRKESERKVIVISATPAVSQERYSSSESSGR</sequence>